<dbReference type="Pfam" id="PF03081">
    <property type="entry name" value="Exo70_C"/>
    <property type="match status" value="1"/>
</dbReference>
<evidence type="ECO:0000256" key="1">
    <source>
        <dbReference type="ARBA" id="ARBA00006756"/>
    </source>
</evidence>
<dbReference type="GO" id="GO:0006887">
    <property type="term" value="P:exocytosis"/>
    <property type="evidence" value="ECO:0007669"/>
    <property type="project" value="UniProtKB-KW"/>
</dbReference>
<gene>
    <name evidence="6" type="ORF">TanjilG_32581</name>
</gene>
<dbReference type="SUPFAM" id="SSF74788">
    <property type="entry name" value="Cullin repeat-like"/>
    <property type="match status" value="1"/>
</dbReference>
<protein>
    <recommendedName>
        <fullName evidence="3">Exocyst subunit Exo70 family protein</fullName>
    </recommendedName>
</protein>
<comment type="function">
    <text evidence="3">Component of the exocyst complex.</text>
</comment>
<feature type="transmembrane region" description="Helical" evidence="4">
    <location>
        <begin position="20"/>
        <end position="39"/>
    </location>
</feature>
<keyword evidence="2 3" id="KW-0813">Transport</keyword>
<evidence type="ECO:0000256" key="4">
    <source>
        <dbReference type="SAM" id="Phobius"/>
    </source>
</evidence>
<keyword evidence="7" id="KW-1185">Reference proteome</keyword>
<dbReference type="EMBL" id="CM007369">
    <property type="protein sequence ID" value="OIW04389.1"/>
    <property type="molecule type" value="Genomic_DNA"/>
</dbReference>
<feature type="transmembrane region" description="Helical" evidence="4">
    <location>
        <begin position="108"/>
        <end position="125"/>
    </location>
</feature>
<dbReference type="STRING" id="3871.A0A4P1R8Y4"/>
<name>A0A4P1R8Y4_LUPAN</name>
<organism evidence="6 7">
    <name type="scientific">Lupinus angustifolius</name>
    <name type="common">Narrow-leaved blue lupine</name>
    <dbReference type="NCBI Taxonomy" id="3871"/>
    <lineage>
        <taxon>Eukaryota</taxon>
        <taxon>Viridiplantae</taxon>
        <taxon>Streptophyta</taxon>
        <taxon>Embryophyta</taxon>
        <taxon>Tracheophyta</taxon>
        <taxon>Spermatophyta</taxon>
        <taxon>Magnoliopsida</taxon>
        <taxon>eudicotyledons</taxon>
        <taxon>Gunneridae</taxon>
        <taxon>Pentapetalae</taxon>
        <taxon>rosids</taxon>
        <taxon>fabids</taxon>
        <taxon>Fabales</taxon>
        <taxon>Fabaceae</taxon>
        <taxon>Papilionoideae</taxon>
        <taxon>50 kb inversion clade</taxon>
        <taxon>genistoids sensu lato</taxon>
        <taxon>core genistoids</taxon>
        <taxon>Genisteae</taxon>
        <taxon>Lupinus</taxon>
    </lineage>
</organism>
<dbReference type="AlphaFoldDB" id="A0A4P1R8Y4"/>
<dbReference type="InterPro" id="IPR046364">
    <property type="entry name" value="Exo70_C"/>
</dbReference>
<evidence type="ECO:0000256" key="3">
    <source>
        <dbReference type="RuleBase" id="RU365026"/>
    </source>
</evidence>
<dbReference type="GO" id="GO:0005546">
    <property type="term" value="F:phosphatidylinositol-4,5-bisphosphate binding"/>
    <property type="evidence" value="ECO:0007669"/>
    <property type="project" value="InterPro"/>
</dbReference>
<feature type="domain" description="Exocyst complex subunit Exo70 C-terminal" evidence="5">
    <location>
        <begin position="361"/>
        <end position="706"/>
    </location>
</feature>
<dbReference type="Gramene" id="OIW04389">
    <property type="protein sequence ID" value="OIW04389"/>
    <property type="gene ID" value="TanjilG_32581"/>
</dbReference>
<keyword evidence="4" id="KW-0812">Transmembrane</keyword>
<feature type="transmembrane region" description="Helical" evidence="4">
    <location>
        <begin position="137"/>
        <end position="162"/>
    </location>
</feature>
<evidence type="ECO:0000313" key="6">
    <source>
        <dbReference type="EMBL" id="OIW04389.1"/>
    </source>
</evidence>
<proteinExistence type="inferred from homology"/>
<keyword evidence="3" id="KW-0268">Exocytosis</keyword>
<dbReference type="Gene3D" id="1.20.1280.170">
    <property type="entry name" value="Exocyst complex component Exo70"/>
    <property type="match status" value="1"/>
</dbReference>
<keyword evidence="4" id="KW-1133">Transmembrane helix</keyword>
<feature type="transmembrane region" description="Helical" evidence="4">
    <location>
        <begin position="51"/>
        <end position="71"/>
    </location>
</feature>
<dbReference type="PANTHER" id="PTHR12542:SF180">
    <property type="entry name" value="EXOCYST SUBUNIT EXO70 FAMILY PROTEIN"/>
    <property type="match status" value="1"/>
</dbReference>
<dbReference type="OrthoDB" id="1431976at2759"/>
<accession>A0A4P1R8Y4</accession>
<keyword evidence="3" id="KW-0653">Protein transport</keyword>
<dbReference type="Proteomes" id="UP000188354">
    <property type="component" value="Chromosome LG09"/>
</dbReference>
<reference evidence="6 7" key="1">
    <citation type="journal article" date="2017" name="Plant Biotechnol. J.">
        <title>A comprehensive draft genome sequence for lupin (Lupinus angustifolius), an emerging health food: insights into plant-microbe interactions and legume evolution.</title>
        <authorList>
            <person name="Hane J.K."/>
            <person name="Ming Y."/>
            <person name="Kamphuis L.G."/>
            <person name="Nelson M.N."/>
            <person name="Garg G."/>
            <person name="Atkins C.A."/>
            <person name="Bayer P.E."/>
            <person name="Bravo A."/>
            <person name="Bringans S."/>
            <person name="Cannon S."/>
            <person name="Edwards D."/>
            <person name="Foley R."/>
            <person name="Gao L.L."/>
            <person name="Harrison M.J."/>
            <person name="Huang W."/>
            <person name="Hurgobin B."/>
            <person name="Li S."/>
            <person name="Liu C.W."/>
            <person name="McGrath A."/>
            <person name="Morahan G."/>
            <person name="Murray J."/>
            <person name="Weller J."/>
            <person name="Jian J."/>
            <person name="Singh K.B."/>
        </authorList>
    </citation>
    <scope>NUCLEOTIDE SEQUENCE [LARGE SCALE GENOMIC DNA]</scope>
    <source>
        <strain evidence="7">cv. Tanjil</strain>
        <tissue evidence="6">Whole plant</tissue>
    </source>
</reference>
<keyword evidence="4" id="KW-0472">Membrane</keyword>
<dbReference type="InterPro" id="IPR016159">
    <property type="entry name" value="Cullin_repeat-like_dom_sf"/>
</dbReference>
<feature type="transmembrane region" description="Helical" evidence="4">
    <location>
        <begin position="83"/>
        <end position="102"/>
    </location>
</feature>
<comment type="similarity">
    <text evidence="1 3">Belongs to the EXO70 family.</text>
</comment>
<dbReference type="GO" id="GO:0015031">
    <property type="term" value="P:protein transport"/>
    <property type="evidence" value="ECO:0007669"/>
    <property type="project" value="UniProtKB-KW"/>
</dbReference>
<evidence type="ECO:0000256" key="2">
    <source>
        <dbReference type="ARBA" id="ARBA00022448"/>
    </source>
</evidence>
<dbReference type="InterPro" id="IPR004140">
    <property type="entry name" value="Exo70"/>
</dbReference>
<dbReference type="GO" id="GO:0000145">
    <property type="term" value="C:exocyst"/>
    <property type="evidence" value="ECO:0007669"/>
    <property type="project" value="InterPro"/>
</dbReference>
<evidence type="ECO:0000313" key="7">
    <source>
        <dbReference type="Proteomes" id="UP000188354"/>
    </source>
</evidence>
<dbReference type="KEGG" id="lang:109357100"/>
<sequence length="726" mass="83178">MIPVSTHIRRWLMQTEIWRIVGFVSAVVGLLCYALSSSFNLLFGDWNFFKIFLYCVFSFIICFITLFAKVGQFSTSTLFKTRLAVLLSLATTVYSFFYDKALNQKPDLYILISCAAFAVMCISLSKQTQWGCEKDLVNYFLGCLIILLMKINLWLFFIGAAFSYSLVIFSSSLDATPQSGFSEDHIVIQVQYSQVDSQNVNIDSQVQVDSEDVNIVSVIDSAIEVNSHHVNTDSAIKKDLLQVDVALFISSFEACLRVLEKKDLIILRSVKQYRVVYNPENYLEVSNIDLATDENLLIDSLSPENINSLQETVKKMMAAGFGKECCHTYITCRKNFLQKCLQRLQLPEFNSKESLQRVIHKWKTASIVALRILFPSERTLCDRVFVGFSSAANISFMEVCKELTNHILSLPNNLATESHFNYLCSSLKVFQTLGDLTPEFESVFFDQYSVSLKNEAITIQKRLGEAIIVLFMELENNIRPDTSQKVVTEDEIGLTTYILERCFRIVLDDRGGTLQQIFKKFPMFADREGTSSLSILDWILELLESTLEAESKNYADTAFAHVFIMNNRSYIAQMVRSSTTLNNDLKQIVRGYNRKIQQNFEQYQRTWDKILEPLKLDSNELVMPNVAAESMKEKLRLFNKQFKETCNIQSTWYVPNKSLRQEIRTSIEEILLPAYGNFIARFQNILGKHAYEYIEYGMFDIEALLNTLFQGSKKGSTKMLTSPISL</sequence>
<evidence type="ECO:0000259" key="5">
    <source>
        <dbReference type="Pfam" id="PF03081"/>
    </source>
</evidence>
<dbReference type="PANTHER" id="PTHR12542">
    <property type="entry name" value="EXOCYST COMPLEX PROTEIN EXO70"/>
    <property type="match status" value="1"/>
</dbReference>